<dbReference type="InterPro" id="IPR036047">
    <property type="entry name" value="F-box-like_dom_sf"/>
</dbReference>
<dbReference type="PANTHER" id="PTHR31639">
    <property type="entry name" value="F-BOX PROTEIN-LIKE"/>
    <property type="match status" value="1"/>
</dbReference>
<dbReference type="InterPro" id="IPR032675">
    <property type="entry name" value="LRR_dom_sf"/>
</dbReference>
<dbReference type="EMBL" id="KI631110">
    <property type="protein sequence ID" value="EYU30198.1"/>
    <property type="molecule type" value="Genomic_DNA"/>
</dbReference>
<name>A0A022QSC4_ERYGU</name>
<evidence type="ECO:0000313" key="2">
    <source>
        <dbReference type="EMBL" id="EYU30198.1"/>
    </source>
</evidence>
<accession>A0A022QSC4</accession>
<dbReference type="SUPFAM" id="SSF81383">
    <property type="entry name" value="F-box domain"/>
    <property type="match status" value="1"/>
</dbReference>
<feature type="domain" description="F-box" evidence="1">
    <location>
        <begin position="13"/>
        <end position="61"/>
    </location>
</feature>
<dbReference type="Gene3D" id="3.80.10.10">
    <property type="entry name" value="Ribonuclease Inhibitor"/>
    <property type="match status" value="1"/>
</dbReference>
<protein>
    <recommendedName>
        <fullName evidence="1">F-box domain-containing protein</fullName>
    </recommendedName>
</protein>
<dbReference type="SUPFAM" id="SSF52047">
    <property type="entry name" value="RNI-like"/>
    <property type="match status" value="1"/>
</dbReference>
<dbReference type="PROSITE" id="PS50181">
    <property type="entry name" value="FBOX"/>
    <property type="match status" value="1"/>
</dbReference>
<dbReference type="AlphaFoldDB" id="A0A022QSC4"/>
<dbReference type="InterPro" id="IPR001810">
    <property type="entry name" value="F-box_dom"/>
</dbReference>
<sequence>MKRAKGENDSNSVDRISELPKDILQRILYFLSQEYAVRTSVLSKSWRYVWRTRPNLDFSDNSFKGNNKKEFLSVVDKNLQLYRDQNLCLEEFHLSISVTYSDRKSVPFLEKWIPLLTAMGVKKFRLSIQYEYYKSAVRVELPRVVFGEESLQDLHAERFVLEQEAIERIALSKHLKKLRLEEVYVKDDTLQTIIIIYPTSLETLEISRSNIPFQKGADFRNLKDLSLCLVESSLDNLSTCEFPSLKRLNLRYCDGLKESHISIDAPNMVCFGYAGCFIPSISFTTTSNEWNTYICLDSNDASSNWFVKLKALLESLSHSNICLAIDDNNPTPFDEEHIIHEILDDDGCGEPIAVECLQLNAGLSCFSTLLNGLFRICRPASIGDIVFKSWEMKVAEFAWNSLMRRESRDRHQFRHELWLRDLERASLEIKEIGREEWRSITLSDLPNYRPREHYRTHFALKWRQS</sequence>
<dbReference type="PANTHER" id="PTHR31639:SF42">
    <property type="entry name" value="OS02G0160200 PROTEIN"/>
    <property type="match status" value="1"/>
</dbReference>
<gene>
    <name evidence="2" type="ORF">MIMGU_mgv1a023464mg</name>
</gene>
<keyword evidence="3" id="KW-1185">Reference proteome</keyword>
<organism evidence="2 3">
    <name type="scientific">Erythranthe guttata</name>
    <name type="common">Yellow monkey flower</name>
    <name type="synonym">Mimulus guttatus</name>
    <dbReference type="NCBI Taxonomy" id="4155"/>
    <lineage>
        <taxon>Eukaryota</taxon>
        <taxon>Viridiplantae</taxon>
        <taxon>Streptophyta</taxon>
        <taxon>Embryophyta</taxon>
        <taxon>Tracheophyta</taxon>
        <taxon>Spermatophyta</taxon>
        <taxon>Magnoliopsida</taxon>
        <taxon>eudicotyledons</taxon>
        <taxon>Gunneridae</taxon>
        <taxon>Pentapetalae</taxon>
        <taxon>asterids</taxon>
        <taxon>lamiids</taxon>
        <taxon>Lamiales</taxon>
        <taxon>Phrymaceae</taxon>
        <taxon>Erythranthe</taxon>
    </lineage>
</organism>
<dbReference type="Pfam" id="PF24758">
    <property type="entry name" value="LRR_At5g56370"/>
    <property type="match status" value="1"/>
</dbReference>
<reference evidence="2 3" key="1">
    <citation type="journal article" date="2013" name="Proc. Natl. Acad. Sci. U.S.A.">
        <title>Fine-scale variation in meiotic recombination in Mimulus inferred from population shotgun sequencing.</title>
        <authorList>
            <person name="Hellsten U."/>
            <person name="Wright K.M."/>
            <person name="Jenkins J."/>
            <person name="Shu S."/>
            <person name="Yuan Y."/>
            <person name="Wessler S.R."/>
            <person name="Schmutz J."/>
            <person name="Willis J.H."/>
            <person name="Rokhsar D.S."/>
        </authorList>
    </citation>
    <scope>NUCLEOTIDE SEQUENCE [LARGE SCALE GENOMIC DNA]</scope>
    <source>
        <strain evidence="3">cv. DUN x IM62</strain>
    </source>
</reference>
<dbReference type="InterPro" id="IPR053781">
    <property type="entry name" value="F-box_AtFBL13-like"/>
</dbReference>
<proteinExistence type="predicted"/>
<feature type="non-terminal residue" evidence="2">
    <location>
        <position position="465"/>
    </location>
</feature>
<dbReference type="Pfam" id="PF00646">
    <property type="entry name" value="F-box"/>
    <property type="match status" value="1"/>
</dbReference>
<dbReference type="InterPro" id="IPR055411">
    <property type="entry name" value="LRR_FXL15/At3g58940/PEG3-like"/>
</dbReference>
<evidence type="ECO:0000259" key="1">
    <source>
        <dbReference type="PROSITE" id="PS50181"/>
    </source>
</evidence>
<dbReference type="Proteomes" id="UP000030748">
    <property type="component" value="Unassembled WGS sequence"/>
</dbReference>
<dbReference type="Gene3D" id="1.20.1280.50">
    <property type="match status" value="1"/>
</dbReference>
<dbReference type="CDD" id="cd22160">
    <property type="entry name" value="F-box_AtFBL13-like"/>
    <property type="match status" value="1"/>
</dbReference>
<evidence type="ECO:0000313" key="3">
    <source>
        <dbReference type="Proteomes" id="UP000030748"/>
    </source>
</evidence>